<accession>A0A317EFL8</accession>
<reference evidence="1 2" key="1">
    <citation type="submission" date="2018-05" db="EMBL/GenBank/DDBJ databases">
        <title>Zavarzinia sp. HR-AS.</title>
        <authorList>
            <person name="Lee Y."/>
            <person name="Jeon C.O."/>
        </authorList>
    </citation>
    <scope>NUCLEOTIDE SEQUENCE [LARGE SCALE GENOMIC DNA]</scope>
    <source>
        <strain evidence="1 2">HR-AS</strain>
    </source>
</reference>
<dbReference type="EMBL" id="QGLE01000001">
    <property type="protein sequence ID" value="PWR25541.1"/>
    <property type="molecule type" value="Genomic_DNA"/>
</dbReference>
<dbReference type="Proteomes" id="UP000245461">
    <property type="component" value="Unassembled WGS sequence"/>
</dbReference>
<keyword evidence="2" id="KW-1185">Reference proteome</keyword>
<dbReference type="PANTHER" id="PTHR38767">
    <property type="entry name" value="DNA POLYMERASE III SUBUNIT CHI"/>
    <property type="match status" value="1"/>
</dbReference>
<evidence type="ECO:0000313" key="1">
    <source>
        <dbReference type="EMBL" id="PWR25541.1"/>
    </source>
</evidence>
<evidence type="ECO:0000313" key="2">
    <source>
        <dbReference type="Proteomes" id="UP000245461"/>
    </source>
</evidence>
<dbReference type="RefSeq" id="WP_109901626.1">
    <property type="nucleotide sequence ID" value="NZ_QGLE01000001.1"/>
</dbReference>
<sequence length="152" mass="17048">MAEVSFYHLEARPLEWALPRLLARVIDAGHRAVVVTGNGERLPFLDGALWTYDDQSFLPHGRAPDDFAADEPVWLTADPADRPNGARILVLVDGAEPSDFGLTDIDRCLDMFDGRDETALAAARRRWTGFRQAGHAVTYWQQSAEGRWERKA</sequence>
<dbReference type="GO" id="GO:0032298">
    <property type="term" value="P:positive regulation of DNA-templated DNA replication initiation"/>
    <property type="evidence" value="ECO:0007669"/>
    <property type="project" value="TreeGrafter"/>
</dbReference>
<dbReference type="Gene3D" id="3.40.50.10110">
    <property type="entry name" value="DNA polymerase III subunit chi"/>
    <property type="match status" value="1"/>
</dbReference>
<dbReference type="AlphaFoldDB" id="A0A317EFL8"/>
<dbReference type="GO" id="GO:0006260">
    <property type="term" value="P:DNA replication"/>
    <property type="evidence" value="ECO:0007669"/>
    <property type="project" value="InterPro"/>
</dbReference>
<name>A0A317EFL8_9PROT</name>
<dbReference type="PANTHER" id="PTHR38767:SF1">
    <property type="entry name" value="DNA POLYMERASE III SUBUNIT CHI"/>
    <property type="match status" value="1"/>
</dbReference>
<dbReference type="GO" id="GO:0003677">
    <property type="term" value="F:DNA binding"/>
    <property type="evidence" value="ECO:0007669"/>
    <property type="project" value="InterPro"/>
</dbReference>
<organism evidence="1 2">
    <name type="scientific">Zavarzinia aquatilis</name>
    <dbReference type="NCBI Taxonomy" id="2211142"/>
    <lineage>
        <taxon>Bacteria</taxon>
        <taxon>Pseudomonadati</taxon>
        <taxon>Pseudomonadota</taxon>
        <taxon>Alphaproteobacteria</taxon>
        <taxon>Rhodospirillales</taxon>
        <taxon>Zavarziniaceae</taxon>
        <taxon>Zavarzinia</taxon>
    </lineage>
</organism>
<gene>
    <name evidence="1" type="ORF">DKG74_00770</name>
</gene>
<dbReference type="GO" id="GO:0003887">
    <property type="term" value="F:DNA-directed DNA polymerase activity"/>
    <property type="evidence" value="ECO:0007669"/>
    <property type="project" value="InterPro"/>
</dbReference>
<proteinExistence type="predicted"/>
<dbReference type="InterPro" id="IPR007459">
    <property type="entry name" value="DNA_pol3_chi"/>
</dbReference>
<comment type="caution">
    <text evidence="1">The sequence shown here is derived from an EMBL/GenBank/DDBJ whole genome shotgun (WGS) entry which is preliminary data.</text>
</comment>
<dbReference type="NCBIfam" id="NF004347">
    <property type="entry name" value="PRK05728.1-4"/>
    <property type="match status" value="1"/>
</dbReference>
<dbReference type="SUPFAM" id="SSF102400">
    <property type="entry name" value="DNA polymerase III chi subunit"/>
    <property type="match status" value="1"/>
</dbReference>
<protein>
    <submittedName>
        <fullName evidence="1">DNA polymerase III subunit chi</fullName>
    </submittedName>
</protein>
<dbReference type="InterPro" id="IPR036768">
    <property type="entry name" value="PolIII_chi_sf"/>
</dbReference>
<dbReference type="Pfam" id="PF04364">
    <property type="entry name" value="DNA_pol3_chi"/>
    <property type="match status" value="1"/>
</dbReference>
<dbReference type="OrthoDB" id="9795973at2"/>